<keyword evidence="6" id="KW-0808">Transferase</keyword>
<dbReference type="GO" id="GO:0005886">
    <property type="term" value="C:plasma membrane"/>
    <property type="evidence" value="ECO:0007669"/>
    <property type="project" value="TreeGrafter"/>
</dbReference>
<dbReference type="InterPro" id="IPR045034">
    <property type="entry name" value="O-acyltransferase_WSD1-like"/>
</dbReference>
<evidence type="ECO:0000256" key="6">
    <source>
        <dbReference type="ARBA" id="ARBA00022679"/>
    </source>
</evidence>
<comment type="pathway">
    <text evidence="1">Glycerolipid metabolism; triacylglycerol biosynthesis.</text>
</comment>
<dbReference type="PANTHER" id="PTHR31650">
    <property type="entry name" value="O-ACYLTRANSFERASE (WSD1-LIKE) FAMILY PROTEIN"/>
    <property type="match status" value="1"/>
</dbReference>
<evidence type="ECO:0000256" key="1">
    <source>
        <dbReference type="ARBA" id="ARBA00004771"/>
    </source>
</evidence>
<dbReference type="EC" id="2.3.1.20" evidence="4"/>
<dbReference type="Proteomes" id="UP000218067">
    <property type="component" value="Chromosome"/>
</dbReference>
<feature type="domain" description="O-acyltransferase WSD1-like N-terminal" evidence="12">
    <location>
        <begin position="184"/>
        <end position="293"/>
    </location>
</feature>
<evidence type="ECO:0000256" key="5">
    <source>
        <dbReference type="ARBA" id="ARBA00022516"/>
    </source>
</evidence>
<dbReference type="AlphaFoldDB" id="A0A1B4Y155"/>
<evidence type="ECO:0000256" key="11">
    <source>
        <dbReference type="SAM" id="MobiDB-lite"/>
    </source>
</evidence>
<organism evidence="14 15">
    <name type="scientific">Mycobacterium ulcerans subsp. shinshuense</name>
    <dbReference type="NCBI Taxonomy" id="1124626"/>
    <lineage>
        <taxon>Bacteria</taxon>
        <taxon>Bacillati</taxon>
        <taxon>Actinomycetota</taxon>
        <taxon>Actinomycetes</taxon>
        <taxon>Mycobacteriales</taxon>
        <taxon>Mycobacteriaceae</taxon>
        <taxon>Mycobacterium</taxon>
        <taxon>Mycobacterium ulcerans group</taxon>
    </lineage>
</organism>
<dbReference type="SUPFAM" id="SSF52777">
    <property type="entry name" value="CoA-dependent acyltransferases"/>
    <property type="match status" value="1"/>
</dbReference>
<evidence type="ECO:0000256" key="2">
    <source>
        <dbReference type="ARBA" id="ARBA00005189"/>
    </source>
</evidence>
<evidence type="ECO:0000256" key="10">
    <source>
        <dbReference type="ARBA" id="ARBA00048109"/>
    </source>
</evidence>
<evidence type="ECO:0000259" key="13">
    <source>
        <dbReference type="Pfam" id="PF06974"/>
    </source>
</evidence>
<evidence type="ECO:0000256" key="8">
    <source>
        <dbReference type="ARBA" id="ARBA00023098"/>
    </source>
</evidence>
<keyword evidence="7" id="KW-0319">Glycerol metabolism</keyword>
<feature type="compositionally biased region" description="Basic residues" evidence="11">
    <location>
        <begin position="141"/>
        <end position="152"/>
    </location>
</feature>
<dbReference type="Gene3D" id="3.30.559.30">
    <property type="entry name" value="Nonribosomal peptide synthetase, condensation domain"/>
    <property type="match status" value="1"/>
</dbReference>
<proteinExistence type="inferred from homology"/>
<keyword evidence="9" id="KW-0012">Acyltransferase</keyword>
<dbReference type="Pfam" id="PF03007">
    <property type="entry name" value="WS_DGAT_cat"/>
    <property type="match status" value="2"/>
</dbReference>
<dbReference type="InterPro" id="IPR009721">
    <property type="entry name" value="O-acyltransferase_WSD1_C"/>
</dbReference>
<comment type="pathway">
    <text evidence="2">Lipid metabolism.</text>
</comment>
<dbReference type="PANTHER" id="PTHR31650:SF1">
    <property type="entry name" value="WAX ESTER SYNTHASE_DIACYLGLYCEROL ACYLTRANSFERASE 4-RELATED"/>
    <property type="match status" value="1"/>
</dbReference>
<dbReference type="EMBL" id="AP017624">
    <property type="protein sequence ID" value="BAV40796.1"/>
    <property type="molecule type" value="Genomic_DNA"/>
</dbReference>
<evidence type="ECO:0000313" key="15">
    <source>
        <dbReference type="Proteomes" id="UP000218067"/>
    </source>
</evidence>
<name>A0A1B4Y155_MYCUL</name>
<dbReference type="Pfam" id="PF06974">
    <property type="entry name" value="WS_DGAT_C"/>
    <property type="match status" value="1"/>
</dbReference>
<protein>
    <recommendedName>
        <fullName evidence="4">diacylglycerol O-acyltransferase</fullName>
        <ecNumber evidence="4">2.3.1.20</ecNumber>
    </recommendedName>
</protein>
<dbReference type="GO" id="GO:0006071">
    <property type="term" value="P:glycerol metabolic process"/>
    <property type="evidence" value="ECO:0007669"/>
    <property type="project" value="UniProtKB-KW"/>
</dbReference>
<feature type="domain" description="O-acyltransferase WSD1-like N-terminal" evidence="12">
    <location>
        <begin position="4"/>
        <end position="130"/>
    </location>
</feature>
<keyword evidence="8" id="KW-0443">Lipid metabolism</keyword>
<dbReference type="GO" id="GO:0004144">
    <property type="term" value="F:diacylglycerol O-acyltransferase activity"/>
    <property type="evidence" value="ECO:0007669"/>
    <property type="project" value="UniProtKB-EC"/>
</dbReference>
<accession>A0A1B4Y155</accession>
<evidence type="ECO:0000259" key="12">
    <source>
        <dbReference type="Pfam" id="PF03007"/>
    </source>
</evidence>
<dbReference type="GO" id="GO:0019432">
    <property type="term" value="P:triglyceride biosynthetic process"/>
    <property type="evidence" value="ECO:0007669"/>
    <property type="project" value="UniProtKB-UniPathway"/>
</dbReference>
<dbReference type="UniPathway" id="UPA00282"/>
<evidence type="ECO:0000313" key="14">
    <source>
        <dbReference type="EMBL" id="BAV40796.1"/>
    </source>
</evidence>
<feature type="region of interest" description="Disordered" evidence="11">
    <location>
        <begin position="128"/>
        <end position="191"/>
    </location>
</feature>
<evidence type="ECO:0000256" key="4">
    <source>
        <dbReference type="ARBA" id="ARBA00013244"/>
    </source>
</evidence>
<dbReference type="GO" id="GO:0071731">
    <property type="term" value="P:response to nitric oxide"/>
    <property type="evidence" value="ECO:0007669"/>
    <property type="project" value="TreeGrafter"/>
</dbReference>
<dbReference type="GO" id="GO:0001666">
    <property type="term" value="P:response to hypoxia"/>
    <property type="evidence" value="ECO:0007669"/>
    <property type="project" value="TreeGrafter"/>
</dbReference>
<gene>
    <name evidence="14" type="ORF">SHTP_1551</name>
</gene>
<comment type="catalytic activity">
    <reaction evidence="10">
        <text>an acyl-CoA + a 1,2-diacyl-sn-glycerol = a triacyl-sn-glycerol + CoA</text>
        <dbReference type="Rhea" id="RHEA:10868"/>
        <dbReference type="ChEBI" id="CHEBI:17815"/>
        <dbReference type="ChEBI" id="CHEBI:57287"/>
        <dbReference type="ChEBI" id="CHEBI:58342"/>
        <dbReference type="ChEBI" id="CHEBI:64615"/>
        <dbReference type="EC" id="2.3.1.20"/>
    </reaction>
</comment>
<dbReference type="InterPro" id="IPR004255">
    <property type="entry name" value="O-acyltransferase_WSD1_N"/>
</dbReference>
<keyword evidence="5" id="KW-0444">Lipid biosynthesis</keyword>
<feature type="domain" description="O-acyltransferase WSD1 C-terminal" evidence="13">
    <location>
        <begin position="334"/>
        <end position="484"/>
    </location>
</feature>
<dbReference type="GO" id="GO:0051701">
    <property type="term" value="P:biological process involved in interaction with host"/>
    <property type="evidence" value="ECO:0007669"/>
    <property type="project" value="TreeGrafter"/>
</dbReference>
<evidence type="ECO:0000256" key="9">
    <source>
        <dbReference type="ARBA" id="ARBA00023315"/>
    </source>
</evidence>
<sequence>MHQLTSLDAQFLAAEDGRTHGHVSALGIYDPSTAPGARLTLEAVRDLVATRIDSLAPFRWRLAPVPLNLDHPYWFDDPVFDLEFHIRELALPAPGDDRQLAEQVARLHSRPLDRGRPLWELYLIQGLSGGGSRDHDQDPPRRRRRGVGRRVAQRVVGSRPEPPHTRAPRTGAAPSSARRPGSGSSGATAARSARFGPAPLRALAATPRTLPHLDQVPTVRMLPGVRALAAGSALLTGARRRDGGVLERTNLRAPRTRFNRRIGPHRRFAFASVPLADVKAVKNAMGVTVNDVVLALSAGVLRRRLAAAGDLPTEPLLAMVPVSVRTPEQAGTFGNRVSTMIVPLPTDEPDARRRVARVNDVMRSAKQRHRAIPATLMQDANQFIPPALLARASRVVGQLSVSDPLAPPVNVVVSNVPGSPTPLYLAGARLQAQFPVSIVIDGVGVNLTVLSYRDSLDIGVIADRDLVEDAWPFIEDIKAELAELSALVIPRPKRKTRTRTARTQPKEDPK</sequence>
<evidence type="ECO:0000256" key="7">
    <source>
        <dbReference type="ARBA" id="ARBA00022798"/>
    </source>
</evidence>
<comment type="similarity">
    <text evidence="3">Belongs to the long-chain O-acyltransferase family.</text>
</comment>
<evidence type="ECO:0000256" key="3">
    <source>
        <dbReference type="ARBA" id="ARBA00009587"/>
    </source>
</evidence>
<feature type="compositionally biased region" description="Low complexity" evidence="11">
    <location>
        <begin position="171"/>
        <end position="191"/>
    </location>
</feature>
<reference evidence="14 15" key="1">
    <citation type="submission" date="2016-08" db="EMBL/GenBank/DDBJ databases">
        <title>Complete genome sequence of Mycobacterium shinshuense, a subspecies of M. ulcerans.</title>
        <authorList>
            <person name="Yoshida M."/>
            <person name="Ogura Y."/>
            <person name="Hayashi T."/>
            <person name="Hoshino Y."/>
        </authorList>
    </citation>
    <scope>NUCLEOTIDE SEQUENCE [LARGE SCALE GENOMIC DNA]</scope>
    <source>
        <strain evidence="15">ATCC 33728</strain>
    </source>
</reference>